<proteinExistence type="predicted"/>
<evidence type="ECO:0000256" key="1">
    <source>
        <dbReference type="SAM" id="MobiDB-lite"/>
    </source>
</evidence>
<gene>
    <name evidence="3" type="ORF">BOTNAR_0179g00100</name>
</gene>
<sequence>MATKFNLPVASTQERRQVRHDINEDKKSEKLRTMYLYTMMFLSIASPILYESSLIVWFINLLCTVTLMVTVVRKHPEEIKKYSEEGPPFNQIELLKRVSQSTMDHELAFMGRPTSIISTATSDIDLDEGNSTARLVGARLLSHYQEDSRESMEFLDELRLHTQDHFTDSLEASDNSLIGHYSTTGSAFYDHT</sequence>
<comment type="caution">
    <text evidence="3">The sequence shown here is derived from an EMBL/GenBank/DDBJ whole genome shotgun (WGS) entry which is preliminary data.</text>
</comment>
<feature type="transmembrane region" description="Helical" evidence="2">
    <location>
        <begin position="56"/>
        <end position="72"/>
    </location>
</feature>
<feature type="transmembrane region" description="Helical" evidence="2">
    <location>
        <begin position="34"/>
        <end position="50"/>
    </location>
</feature>
<dbReference type="AlphaFoldDB" id="A0A4Z1IHC3"/>
<keyword evidence="2" id="KW-1133">Transmembrane helix</keyword>
<keyword evidence="2" id="KW-0812">Transmembrane</keyword>
<name>A0A4Z1IHC3_9HELO</name>
<feature type="region of interest" description="Disordered" evidence="1">
    <location>
        <begin position="1"/>
        <end position="24"/>
    </location>
</feature>
<dbReference type="Proteomes" id="UP000297452">
    <property type="component" value="Unassembled WGS sequence"/>
</dbReference>
<organism evidence="3 4">
    <name type="scientific">Botryotinia narcissicola</name>
    <dbReference type="NCBI Taxonomy" id="278944"/>
    <lineage>
        <taxon>Eukaryota</taxon>
        <taxon>Fungi</taxon>
        <taxon>Dikarya</taxon>
        <taxon>Ascomycota</taxon>
        <taxon>Pezizomycotina</taxon>
        <taxon>Leotiomycetes</taxon>
        <taxon>Helotiales</taxon>
        <taxon>Sclerotiniaceae</taxon>
        <taxon>Botryotinia</taxon>
    </lineage>
</organism>
<protein>
    <submittedName>
        <fullName evidence="3">Uncharacterized protein</fullName>
    </submittedName>
</protein>
<evidence type="ECO:0000256" key="2">
    <source>
        <dbReference type="SAM" id="Phobius"/>
    </source>
</evidence>
<keyword evidence="2" id="KW-0472">Membrane</keyword>
<accession>A0A4Z1IHC3</accession>
<dbReference type="EMBL" id="PQXJ01000179">
    <property type="protein sequence ID" value="TGO58550.1"/>
    <property type="molecule type" value="Genomic_DNA"/>
</dbReference>
<evidence type="ECO:0000313" key="4">
    <source>
        <dbReference type="Proteomes" id="UP000297452"/>
    </source>
</evidence>
<dbReference type="OrthoDB" id="3517359at2759"/>
<feature type="compositionally biased region" description="Basic and acidic residues" evidence="1">
    <location>
        <begin position="13"/>
        <end position="24"/>
    </location>
</feature>
<reference evidence="3 4" key="1">
    <citation type="submission" date="2017-12" db="EMBL/GenBank/DDBJ databases">
        <title>Comparative genomics of Botrytis spp.</title>
        <authorList>
            <person name="Valero-Jimenez C.A."/>
            <person name="Tapia P."/>
            <person name="Veloso J."/>
            <person name="Silva-Moreno E."/>
            <person name="Staats M."/>
            <person name="Valdes J.H."/>
            <person name="Van Kan J.A.L."/>
        </authorList>
    </citation>
    <scope>NUCLEOTIDE SEQUENCE [LARGE SCALE GENOMIC DNA]</scope>
    <source>
        <strain evidence="3 4">MUCL2120</strain>
    </source>
</reference>
<keyword evidence="4" id="KW-1185">Reference proteome</keyword>
<evidence type="ECO:0000313" key="3">
    <source>
        <dbReference type="EMBL" id="TGO58550.1"/>
    </source>
</evidence>